<evidence type="ECO:0000313" key="1">
    <source>
        <dbReference type="EMBL" id="GAA4242033.1"/>
    </source>
</evidence>
<organism evidence="1 2">
    <name type="scientific">Winogradskyella damuponensis</name>
    <dbReference type="NCBI Taxonomy" id="943939"/>
    <lineage>
        <taxon>Bacteria</taxon>
        <taxon>Pseudomonadati</taxon>
        <taxon>Bacteroidota</taxon>
        <taxon>Flavobacteriia</taxon>
        <taxon>Flavobacteriales</taxon>
        <taxon>Flavobacteriaceae</taxon>
        <taxon>Winogradskyella</taxon>
    </lineage>
</organism>
<sequence length="92" mass="10294">MITPETCRFVEVILNTANPNKIVFKGTKEFNIEATALSISVSAMAKKKAGIKEPKRPERRSHFHFDLGIVLSLLKPKVKRIRPVIIVLSAPN</sequence>
<evidence type="ECO:0000313" key="2">
    <source>
        <dbReference type="Proteomes" id="UP001501682"/>
    </source>
</evidence>
<comment type="caution">
    <text evidence="1">The sequence shown here is derived from an EMBL/GenBank/DDBJ whole genome shotgun (WGS) entry which is preliminary data.</text>
</comment>
<keyword evidence="2" id="KW-1185">Reference proteome</keyword>
<name>A0ABP8CQK8_9FLAO</name>
<protein>
    <submittedName>
        <fullName evidence="1">Uncharacterized protein</fullName>
    </submittedName>
</protein>
<reference evidence="2" key="1">
    <citation type="journal article" date="2019" name="Int. J. Syst. Evol. Microbiol.">
        <title>The Global Catalogue of Microorganisms (GCM) 10K type strain sequencing project: providing services to taxonomists for standard genome sequencing and annotation.</title>
        <authorList>
            <consortium name="The Broad Institute Genomics Platform"/>
            <consortium name="The Broad Institute Genome Sequencing Center for Infectious Disease"/>
            <person name="Wu L."/>
            <person name="Ma J."/>
        </authorList>
    </citation>
    <scope>NUCLEOTIDE SEQUENCE [LARGE SCALE GENOMIC DNA]</scope>
    <source>
        <strain evidence="2">JCM 17633</strain>
    </source>
</reference>
<accession>A0ABP8CQK8</accession>
<dbReference type="Proteomes" id="UP001501682">
    <property type="component" value="Unassembled WGS sequence"/>
</dbReference>
<proteinExistence type="predicted"/>
<dbReference type="EMBL" id="BAABCB010000007">
    <property type="protein sequence ID" value="GAA4242033.1"/>
    <property type="molecule type" value="Genomic_DNA"/>
</dbReference>
<gene>
    <name evidence="1" type="ORF">GCM10022292_10800</name>
</gene>